<organism evidence="4 5">
    <name type="scientific">Amycolatopsis endophytica</name>
    <dbReference type="NCBI Taxonomy" id="860233"/>
    <lineage>
        <taxon>Bacteria</taxon>
        <taxon>Bacillati</taxon>
        <taxon>Actinomycetota</taxon>
        <taxon>Actinomycetes</taxon>
        <taxon>Pseudonocardiales</taxon>
        <taxon>Pseudonocardiaceae</taxon>
        <taxon>Amycolatopsis</taxon>
    </lineage>
</organism>
<gene>
    <name evidence="4" type="ORF">HNR02_000644</name>
</gene>
<evidence type="ECO:0000256" key="3">
    <source>
        <dbReference type="ARBA" id="ARBA00022691"/>
    </source>
</evidence>
<keyword evidence="1 4" id="KW-0489">Methyltransferase</keyword>
<comment type="caution">
    <text evidence="4">The sequence shown here is derived from an EMBL/GenBank/DDBJ whole genome shotgun (WGS) entry which is preliminary data.</text>
</comment>
<dbReference type="InterPro" id="IPR050362">
    <property type="entry name" value="Cation-dep_OMT"/>
</dbReference>
<accession>A0A853AXL0</accession>
<evidence type="ECO:0000256" key="2">
    <source>
        <dbReference type="ARBA" id="ARBA00022679"/>
    </source>
</evidence>
<dbReference type="RefSeq" id="WP_179771735.1">
    <property type="nucleotide sequence ID" value="NZ_JACCFK010000001.1"/>
</dbReference>
<dbReference type="Proteomes" id="UP000549616">
    <property type="component" value="Unassembled WGS sequence"/>
</dbReference>
<dbReference type="EMBL" id="JACCFK010000001">
    <property type="protein sequence ID" value="NYI87321.1"/>
    <property type="molecule type" value="Genomic_DNA"/>
</dbReference>
<sequence>MTLATWTAVDSYFNDLLLPEDPVLTAAARRSEEAGLPAHQVALNQGKLLELLVRIRGARTVLEIGTLGGYSTICLARGLPADGRLITLEANADYARVATENLANADLAPRVEVRVGNALTTLPSLAEEGLAPFDLVFIDADKPSNPRYLEWTLRLTAPGSVIVGDNVVRGGAVADARDTDPRVRGVRKFTEMVSAESGLSATAVQTVGDKGHDGFLLALVTD</sequence>
<reference evidence="4 5" key="1">
    <citation type="submission" date="2020-07" db="EMBL/GenBank/DDBJ databases">
        <title>Sequencing the genomes of 1000 actinobacteria strains.</title>
        <authorList>
            <person name="Klenk H.-P."/>
        </authorList>
    </citation>
    <scope>NUCLEOTIDE SEQUENCE [LARGE SCALE GENOMIC DNA]</scope>
    <source>
        <strain evidence="4 5">DSM 104006</strain>
    </source>
</reference>
<dbReference type="AlphaFoldDB" id="A0A853AXL0"/>
<evidence type="ECO:0000313" key="5">
    <source>
        <dbReference type="Proteomes" id="UP000549616"/>
    </source>
</evidence>
<dbReference type="PANTHER" id="PTHR10509:SF14">
    <property type="entry name" value="CAFFEOYL-COA O-METHYLTRANSFERASE 3-RELATED"/>
    <property type="match status" value="1"/>
</dbReference>
<evidence type="ECO:0000256" key="1">
    <source>
        <dbReference type="ARBA" id="ARBA00022603"/>
    </source>
</evidence>
<keyword evidence="3" id="KW-0949">S-adenosyl-L-methionine</keyword>
<name>A0A853AXL0_9PSEU</name>
<proteinExistence type="predicted"/>
<dbReference type="InterPro" id="IPR029063">
    <property type="entry name" value="SAM-dependent_MTases_sf"/>
</dbReference>
<dbReference type="GO" id="GO:0032259">
    <property type="term" value="P:methylation"/>
    <property type="evidence" value="ECO:0007669"/>
    <property type="project" value="UniProtKB-KW"/>
</dbReference>
<dbReference type="Pfam" id="PF01596">
    <property type="entry name" value="Methyltransf_3"/>
    <property type="match status" value="1"/>
</dbReference>
<dbReference type="PANTHER" id="PTHR10509">
    <property type="entry name" value="O-METHYLTRANSFERASE-RELATED"/>
    <property type="match status" value="1"/>
</dbReference>
<dbReference type="InterPro" id="IPR002935">
    <property type="entry name" value="SAM_O-MeTrfase"/>
</dbReference>
<dbReference type="CDD" id="cd02440">
    <property type="entry name" value="AdoMet_MTases"/>
    <property type="match status" value="1"/>
</dbReference>
<dbReference type="SUPFAM" id="SSF53335">
    <property type="entry name" value="S-adenosyl-L-methionine-dependent methyltransferases"/>
    <property type="match status" value="1"/>
</dbReference>
<keyword evidence="2 4" id="KW-0808">Transferase</keyword>
<dbReference type="GO" id="GO:0008171">
    <property type="term" value="F:O-methyltransferase activity"/>
    <property type="evidence" value="ECO:0007669"/>
    <property type="project" value="InterPro"/>
</dbReference>
<dbReference type="Gene3D" id="3.40.50.150">
    <property type="entry name" value="Vaccinia Virus protein VP39"/>
    <property type="match status" value="1"/>
</dbReference>
<dbReference type="PROSITE" id="PS51682">
    <property type="entry name" value="SAM_OMT_I"/>
    <property type="match status" value="1"/>
</dbReference>
<dbReference type="GO" id="GO:0008757">
    <property type="term" value="F:S-adenosylmethionine-dependent methyltransferase activity"/>
    <property type="evidence" value="ECO:0007669"/>
    <property type="project" value="TreeGrafter"/>
</dbReference>
<evidence type="ECO:0000313" key="4">
    <source>
        <dbReference type="EMBL" id="NYI87321.1"/>
    </source>
</evidence>
<protein>
    <submittedName>
        <fullName evidence="4">Putative O-methyltransferase YrrM</fullName>
    </submittedName>
</protein>
<keyword evidence="5" id="KW-1185">Reference proteome</keyword>